<evidence type="ECO:0000313" key="1">
    <source>
        <dbReference type="EMBL" id="KAE8756942.1"/>
    </source>
</evidence>
<comment type="caution">
    <text evidence="1">The sequence shown here is derived from an EMBL/GenBank/DDBJ whole genome shotgun (WGS) entry which is preliminary data.</text>
</comment>
<organism evidence="1 2">
    <name type="scientific">Paraburkholderia madseniana</name>
    <dbReference type="NCBI Taxonomy" id="2599607"/>
    <lineage>
        <taxon>Bacteria</taxon>
        <taxon>Pseudomonadati</taxon>
        <taxon>Pseudomonadota</taxon>
        <taxon>Betaproteobacteria</taxon>
        <taxon>Burkholderiales</taxon>
        <taxon>Burkholderiaceae</taxon>
        <taxon>Paraburkholderia</taxon>
    </lineage>
</organism>
<reference evidence="1 2" key="1">
    <citation type="journal article" date="2020" name="Int. J. Syst. Evol. Microbiol.">
        <title>Paraburkholderia madseniana sp. nov., a phenolic acid-degrading bacterium isolated from acidic forest soil.</title>
        <authorList>
            <person name="Wilhelm R.C."/>
            <person name="Murphy S.J.L."/>
            <person name="Feriancek N.M."/>
            <person name="Karasz D.C."/>
            <person name="DeRito C.M."/>
            <person name="Newman J.D."/>
            <person name="Buckley D.H."/>
        </authorList>
    </citation>
    <scope>NUCLEOTIDE SEQUENCE [LARGE SCALE GENOMIC DNA]</scope>
    <source>
        <strain evidence="1 2">RP11</strain>
    </source>
</reference>
<protein>
    <submittedName>
        <fullName evidence="1">Uncharacterized protein</fullName>
    </submittedName>
</protein>
<dbReference type="Proteomes" id="UP000463700">
    <property type="component" value="Unassembled WGS sequence"/>
</dbReference>
<name>A0A6N6W8K4_9BURK</name>
<evidence type="ECO:0000313" key="2">
    <source>
        <dbReference type="Proteomes" id="UP000463700"/>
    </source>
</evidence>
<accession>A0A6N6W8K4</accession>
<dbReference type="EMBL" id="VOSW01000054">
    <property type="protein sequence ID" value="KAE8756942.1"/>
    <property type="molecule type" value="Genomic_DNA"/>
</dbReference>
<proteinExistence type="predicted"/>
<sequence length="100" mass="11200">MPRRHARYGLQREQKKFSWRDIRMQASTIDAMEWRLATGDWRLASGGPRALDTTAHRAAGPCDKACIVMLAPGGRHGKWPELGLGVYRFCTDGPTMLESA</sequence>
<dbReference type="RefSeq" id="WP_154563993.1">
    <property type="nucleotide sequence ID" value="NZ_JAMXWG010000016.1"/>
</dbReference>
<gene>
    <name evidence="1" type="ORF">FSO04_26225</name>
</gene>
<dbReference type="AlphaFoldDB" id="A0A6N6W8K4"/>